<gene>
    <name evidence="1" type="ORF">PHAECO_LOCUS9598</name>
</gene>
<protein>
    <recommendedName>
        <fullName evidence="3">DUF4806 domain-containing protein</fullName>
    </recommendedName>
</protein>
<proteinExistence type="predicted"/>
<dbReference type="PANTHER" id="PTHR34153:SF2">
    <property type="entry name" value="SI:CH211-262H13.3-RELATED"/>
    <property type="match status" value="1"/>
</dbReference>
<evidence type="ECO:0000313" key="1">
    <source>
        <dbReference type="EMBL" id="CAG9822091.1"/>
    </source>
</evidence>
<reference evidence="1" key="1">
    <citation type="submission" date="2022-01" db="EMBL/GenBank/DDBJ databases">
        <authorList>
            <person name="King R."/>
        </authorList>
    </citation>
    <scope>NUCLEOTIDE SEQUENCE</scope>
</reference>
<organism evidence="1 2">
    <name type="scientific">Phaedon cochleariae</name>
    <name type="common">Mustard beetle</name>
    <dbReference type="NCBI Taxonomy" id="80249"/>
    <lineage>
        <taxon>Eukaryota</taxon>
        <taxon>Metazoa</taxon>
        <taxon>Ecdysozoa</taxon>
        <taxon>Arthropoda</taxon>
        <taxon>Hexapoda</taxon>
        <taxon>Insecta</taxon>
        <taxon>Pterygota</taxon>
        <taxon>Neoptera</taxon>
        <taxon>Endopterygota</taxon>
        <taxon>Coleoptera</taxon>
        <taxon>Polyphaga</taxon>
        <taxon>Cucujiformia</taxon>
        <taxon>Chrysomeloidea</taxon>
        <taxon>Chrysomelidae</taxon>
        <taxon>Chrysomelinae</taxon>
        <taxon>Chrysomelini</taxon>
        <taxon>Phaedon</taxon>
    </lineage>
</organism>
<name>A0A9N9SJ48_PHACE</name>
<dbReference type="EMBL" id="OU896711">
    <property type="protein sequence ID" value="CAG9822091.1"/>
    <property type="molecule type" value="Genomic_DNA"/>
</dbReference>
<dbReference type="PANTHER" id="PTHR34153">
    <property type="entry name" value="SI:CH211-262H13.3-RELATED-RELATED"/>
    <property type="match status" value="1"/>
</dbReference>
<dbReference type="Proteomes" id="UP001153737">
    <property type="component" value="Chromosome 5"/>
</dbReference>
<sequence length="174" mass="20105">MVEDKNLKQIVSQNHVMRGIASEVLGAIHVFKNMLMNYTIQPREKENTSMFIRYPTLNFPMDTVDEMEKFDYIMANENDSSESIDELSKYGGTICYNFVKRILTISITNNLARQYSFYGRKGKRSFHLSSLSKIVVRAAEKAGVSKNYKEAESAVQSWLKRSVERLNAKDNKRQ</sequence>
<dbReference type="AlphaFoldDB" id="A0A9N9SJ48"/>
<dbReference type="OrthoDB" id="6747351at2759"/>
<keyword evidence="2" id="KW-1185">Reference proteome</keyword>
<reference evidence="1" key="2">
    <citation type="submission" date="2022-10" db="EMBL/GenBank/DDBJ databases">
        <authorList>
            <consortium name="ENA_rothamsted_submissions"/>
            <consortium name="culmorum"/>
            <person name="King R."/>
        </authorList>
    </citation>
    <scope>NUCLEOTIDE SEQUENCE</scope>
</reference>
<evidence type="ECO:0000313" key="2">
    <source>
        <dbReference type="Proteomes" id="UP001153737"/>
    </source>
</evidence>
<evidence type="ECO:0008006" key="3">
    <source>
        <dbReference type="Google" id="ProtNLM"/>
    </source>
</evidence>
<accession>A0A9N9SJ48</accession>